<dbReference type="PANTHER" id="PTHR34689:SF1">
    <property type="entry name" value="NUCLEIC ACID-BINDING PROTEIN"/>
    <property type="match status" value="1"/>
</dbReference>
<evidence type="ECO:0000313" key="1">
    <source>
        <dbReference type="EMBL" id="TFK20603.1"/>
    </source>
</evidence>
<gene>
    <name evidence="1" type="ORF">FA15DRAFT_673340</name>
</gene>
<evidence type="ECO:0000313" key="2">
    <source>
        <dbReference type="Proteomes" id="UP000307440"/>
    </source>
</evidence>
<organism evidence="1 2">
    <name type="scientific">Coprinopsis marcescibilis</name>
    <name type="common">Agaric fungus</name>
    <name type="synonym">Psathyrella marcescibilis</name>
    <dbReference type="NCBI Taxonomy" id="230819"/>
    <lineage>
        <taxon>Eukaryota</taxon>
        <taxon>Fungi</taxon>
        <taxon>Dikarya</taxon>
        <taxon>Basidiomycota</taxon>
        <taxon>Agaricomycotina</taxon>
        <taxon>Agaricomycetes</taxon>
        <taxon>Agaricomycetidae</taxon>
        <taxon>Agaricales</taxon>
        <taxon>Agaricineae</taxon>
        <taxon>Psathyrellaceae</taxon>
        <taxon>Coprinopsis</taxon>
    </lineage>
</organism>
<keyword evidence="2" id="KW-1185">Reference proteome</keyword>
<dbReference type="STRING" id="230819.A0A5C3KL09"/>
<reference evidence="1 2" key="1">
    <citation type="journal article" date="2019" name="Nat. Ecol. Evol.">
        <title>Megaphylogeny resolves global patterns of mushroom evolution.</title>
        <authorList>
            <person name="Varga T."/>
            <person name="Krizsan K."/>
            <person name="Foldi C."/>
            <person name="Dima B."/>
            <person name="Sanchez-Garcia M."/>
            <person name="Sanchez-Ramirez S."/>
            <person name="Szollosi G.J."/>
            <person name="Szarkandi J.G."/>
            <person name="Papp V."/>
            <person name="Albert L."/>
            <person name="Andreopoulos W."/>
            <person name="Angelini C."/>
            <person name="Antonin V."/>
            <person name="Barry K.W."/>
            <person name="Bougher N.L."/>
            <person name="Buchanan P."/>
            <person name="Buyck B."/>
            <person name="Bense V."/>
            <person name="Catcheside P."/>
            <person name="Chovatia M."/>
            <person name="Cooper J."/>
            <person name="Damon W."/>
            <person name="Desjardin D."/>
            <person name="Finy P."/>
            <person name="Geml J."/>
            <person name="Haridas S."/>
            <person name="Hughes K."/>
            <person name="Justo A."/>
            <person name="Karasinski D."/>
            <person name="Kautmanova I."/>
            <person name="Kiss B."/>
            <person name="Kocsube S."/>
            <person name="Kotiranta H."/>
            <person name="LaButti K.M."/>
            <person name="Lechner B.E."/>
            <person name="Liimatainen K."/>
            <person name="Lipzen A."/>
            <person name="Lukacs Z."/>
            <person name="Mihaltcheva S."/>
            <person name="Morgado L.N."/>
            <person name="Niskanen T."/>
            <person name="Noordeloos M.E."/>
            <person name="Ohm R.A."/>
            <person name="Ortiz-Santana B."/>
            <person name="Ovrebo C."/>
            <person name="Racz N."/>
            <person name="Riley R."/>
            <person name="Savchenko A."/>
            <person name="Shiryaev A."/>
            <person name="Soop K."/>
            <person name="Spirin V."/>
            <person name="Szebenyi C."/>
            <person name="Tomsovsky M."/>
            <person name="Tulloss R.E."/>
            <person name="Uehling J."/>
            <person name="Grigoriev I.V."/>
            <person name="Vagvolgyi C."/>
            <person name="Papp T."/>
            <person name="Martin F.M."/>
            <person name="Miettinen O."/>
            <person name="Hibbett D.S."/>
            <person name="Nagy L.G."/>
        </authorList>
    </citation>
    <scope>NUCLEOTIDE SEQUENCE [LARGE SCALE GENOMIC DNA]</scope>
    <source>
        <strain evidence="1 2">CBS 121175</strain>
    </source>
</reference>
<protein>
    <submittedName>
        <fullName evidence="1">Uncharacterized protein</fullName>
    </submittedName>
</protein>
<proteinExistence type="predicted"/>
<dbReference type="OrthoDB" id="2538345at2759"/>
<accession>A0A5C3KL09</accession>
<dbReference type="Proteomes" id="UP000307440">
    <property type="component" value="Unassembled WGS sequence"/>
</dbReference>
<dbReference type="PANTHER" id="PTHR34689">
    <property type="entry name" value="NUCLEIC ACID-BINDING PROTEIN"/>
    <property type="match status" value="1"/>
</dbReference>
<dbReference type="AlphaFoldDB" id="A0A5C3KL09"/>
<dbReference type="EMBL" id="ML210294">
    <property type="protein sequence ID" value="TFK20603.1"/>
    <property type="molecule type" value="Genomic_DNA"/>
</dbReference>
<sequence>MEIYSKVAEFQAWLIEERKVNPERITKDQEKKEFSRFVEDFNTATLPHEKYYNIDAYEKRMNALRQGEYLPPPEDSYDFEADMKAVKSSHKKKPVEQDTYLSREELMELRKVQQERTEIGKMKLLGMDIKSTYGVRMDSSNLDD</sequence>
<name>A0A5C3KL09_COPMA</name>